<evidence type="ECO:0000313" key="1">
    <source>
        <dbReference type="EMBL" id="KAK3060498.1"/>
    </source>
</evidence>
<gene>
    <name evidence="1" type="ORF">LTS18_008413</name>
</gene>
<keyword evidence="2" id="KW-1185">Reference proteome</keyword>
<accession>A0ACC3D212</accession>
<sequence>MEQQYGGYNQGGYGSQNPYDDRHEIRDDYGRGGYSNRTYPRVSPRPSQVAHSSLPSAPASAEPDMEMQSMMNNNSSNNYNYQPPNSGVYGLSSGPGGVNRNPQSILDDCQALDRAISDLDAQLRDLQREQRREEPSQRTIAAMNDTIMDTYRKLGDRVRKIKSLPESGSPRNAPQVGRVDRRLKTMINEFQRSESEYRRRMQE</sequence>
<protein>
    <submittedName>
        <fullName evidence="1">Uncharacterized protein</fullName>
    </submittedName>
</protein>
<dbReference type="Proteomes" id="UP001186974">
    <property type="component" value="Unassembled WGS sequence"/>
</dbReference>
<feature type="non-terminal residue" evidence="1">
    <location>
        <position position="203"/>
    </location>
</feature>
<proteinExistence type="predicted"/>
<reference evidence="1" key="1">
    <citation type="submission" date="2024-09" db="EMBL/GenBank/DDBJ databases">
        <title>Black Yeasts Isolated from many extreme environments.</title>
        <authorList>
            <person name="Coleine C."/>
            <person name="Stajich J.E."/>
            <person name="Selbmann L."/>
        </authorList>
    </citation>
    <scope>NUCLEOTIDE SEQUENCE</scope>
    <source>
        <strain evidence="1">CCFEE 5737</strain>
    </source>
</reference>
<name>A0ACC3D212_9PEZI</name>
<organism evidence="1 2">
    <name type="scientific">Coniosporium uncinatum</name>
    <dbReference type="NCBI Taxonomy" id="93489"/>
    <lineage>
        <taxon>Eukaryota</taxon>
        <taxon>Fungi</taxon>
        <taxon>Dikarya</taxon>
        <taxon>Ascomycota</taxon>
        <taxon>Pezizomycotina</taxon>
        <taxon>Dothideomycetes</taxon>
        <taxon>Dothideomycetes incertae sedis</taxon>
        <taxon>Coniosporium</taxon>
    </lineage>
</organism>
<comment type="caution">
    <text evidence="1">The sequence shown here is derived from an EMBL/GenBank/DDBJ whole genome shotgun (WGS) entry which is preliminary data.</text>
</comment>
<dbReference type="EMBL" id="JAWDJW010008523">
    <property type="protein sequence ID" value="KAK3060498.1"/>
    <property type="molecule type" value="Genomic_DNA"/>
</dbReference>
<evidence type="ECO:0000313" key="2">
    <source>
        <dbReference type="Proteomes" id="UP001186974"/>
    </source>
</evidence>